<name>A0AAU9XPE3_9CNID</name>
<dbReference type="InterPro" id="IPR000276">
    <property type="entry name" value="GPCR_Rhodpsn"/>
</dbReference>
<gene>
    <name evidence="12" type="ORF">PMEA_00027376</name>
</gene>
<keyword evidence="5" id="KW-0297">G-protein coupled receptor</keyword>
<feature type="transmembrane region" description="Helical" evidence="10">
    <location>
        <begin position="521"/>
        <end position="548"/>
    </location>
</feature>
<comment type="caution">
    <text evidence="12">The sequence shown here is derived from an EMBL/GenBank/DDBJ whole genome shotgun (WGS) entry which is preliminary data.</text>
</comment>
<dbReference type="EMBL" id="CALNXJ010000054">
    <property type="protein sequence ID" value="CAH3153656.1"/>
    <property type="molecule type" value="Genomic_DNA"/>
</dbReference>
<feature type="transmembrane region" description="Helical" evidence="10">
    <location>
        <begin position="402"/>
        <end position="424"/>
    </location>
</feature>
<feature type="transmembrane region" description="Helical" evidence="10">
    <location>
        <begin position="82"/>
        <end position="104"/>
    </location>
</feature>
<feature type="transmembrane region" description="Helical" evidence="10">
    <location>
        <begin position="239"/>
        <end position="261"/>
    </location>
</feature>
<accession>A0AAU9XPE3</accession>
<feature type="domain" description="G-protein coupled receptors family 1 profile" evidence="11">
    <location>
        <begin position="24"/>
        <end position="262"/>
    </location>
</feature>
<keyword evidence="13" id="KW-1185">Reference proteome</keyword>
<feature type="transmembrane region" description="Helical" evidence="10">
    <location>
        <begin position="560"/>
        <end position="584"/>
    </location>
</feature>
<evidence type="ECO:0000256" key="5">
    <source>
        <dbReference type="ARBA" id="ARBA00023040"/>
    </source>
</evidence>
<sequence>MASSPECITWMVVGLTESVAIITLNSLTEIAFCRDRNLRKRSTYLVINLTVADMISGGTSTLDLFYNVGAICNFWRYNILSWYQILQVLHHWFPIVSLTNMTVISLERLNATFWPFRHRTIKKSVYWVLIIAIWLTALLFSCALIMIQYYTRKLDYYFYAWSSFIFFSLLVICVSNVFIFVKLRFGSQPRHHGAANRERKLTVTLFTATSLSLVLWLPYVITRSLFFATDIFSSLSEIALFRLLGGSIVLLYANSFLNPILYSMRIPDFRRALKILCRQRPQQHRQVQNFPLLEVKNSLKIIFLTKYIGTNRLFGKEKTTRMASSPECIIWMVVGLTESVTIVVLNSLTVIAFCRDRNLRKRSTYLVISLAVADMLSGGISAHDLFYHVGETCNFWGPDRAYWYIPQVFILWFPVCSLTNMTVISLERLNAMFWPFRHRTIKTTVYWVLIIAIWLTALLFSCALIMIFYYTYKRDHYYYAWGSFISICLLVICVSYVFIFVKLRFGNQPRHHGAANRERKLTVTLLTVTSLSLLLWLPYVITISLFFATDILRSLSEIGIFRLVGGSIVLLYANCFLNPILYAMRMPGFRRALKILCCQRPQPHRQVQIISLLNISTLEIVISILIILCNSALSYYVNKHSGSSLSLQNSLTLYILKVICNSSILKRLTVKEITLRSREAFYYLSTTTFLLKNFFNFWKHKTEHWYQIPCLLLFWFLVCSLANVTVISLERLNATDIVRSKSQSTGFL</sequence>
<organism evidence="12 13">
    <name type="scientific">Pocillopora meandrina</name>
    <dbReference type="NCBI Taxonomy" id="46732"/>
    <lineage>
        <taxon>Eukaryota</taxon>
        <taxon>Metazoa</taxon>
        <taxon>Cnidaria</taxon>
        <taxon>Anthozoa</taxon>
        <taxon>Hexacorallia</taxon>
        <taxon>Scleractinia</taxon>
        <taxon>Astrocoeniina</taxon>
        <taxon>Pocilloporidae</taxon>
        <taxon>Pocillopora</taxon>
    </lineage>
</organism>
<evidence type="ECO:0000313" key="12">
    <source>
        <dbReference type="EMBL" id="CAH3153656.1"/>
    </source>
</evidence>
<evidence type="ECO:0000256" key="10">
    <source>
        <dbReference type="SAM" id="Phobius"/>
    </source>
</evidence>
<feature type="transmembrane region" description="Helical" evidence="10">
    <location>
        <begin position="125"/>
        <end position="150"/>
    </location>
</feature>
<feature type="transmembrane region" description="Helical" evidence="10">
    <location>
        <begin position="478"/>
        <end position="501"/>
    </location>
</feature>
<keyword evidence="4 10" id="KW-1133">Transmembrane helix</keyword>
<evidence type="ECO:0000256" key="3">
    <source>
        <dbReference type="ARBA" id="ARBA00022692"/>
    </source>
</evidence>
<dbReference type="AlphaFoldDB" id="A0AAU9XPE3"/>
<keyword evidence="7" id="KW-0675">Receptor</keyword>
<evidence type="ECO:0000256" key="9">
    <source>
        <dbReference type="ARBA" id="ARBA00023224"/>
    </source>
</evidence>
<dbReference type="GO" id="GO:0004930">
    <property type="term" value="F:G protein-coupled receptor activity"/>
    <property type="evidence" value="ECO:0007669"/>
    <property type="project" value="UniProtKB-KW"/>
</dbReference>
<evidence type="ECO:0000259" key="11">
    <source>
        <dbReference type="PROSITE" id="PS50262"/>
    </source>
</evidence>
<feature type="domain" description="G-protein coupled receptors family 1 profile" evidence="11">
    <location>
        <begin position="345"/>
        <end position="582"/>
    </location>
</feature>
<feature type="transmembrane region" description="Helical" evidence="10">
    <location>
        <begin position="44"/>
        <end position="62"/>
    </location>
</feature>
<feature type="transmembrane region" description="Helical" evidence="10">
    <location>
        <begin position="201"/>
        <end position="219"/>
    </location>
</feature>
<keyword evidence="9" id="KW-0807">Transducer</keyword>
<dbReference type="CDD" id="cd00637">
    <property type="entry name" value="7tm_classA_rhodopsin-like"/>
    <property type="match status" value="2"/>
</dbReference>
<reference evidence="12 13" key="1">
    <citation type="submission" date="2022-05" db="EMBL/GenBank/DDBJ databases">
        <authorList>
            <consortium name="Genoscope - CEA"/>
            <person name="William W."/>
        </authorList>
    </citation>
    <scope>NUCLEOTIDE SEQUENCE [LARGE SCALE GENOMIC DNA]</scope>
</reference>
<dbReference type="PRINTS" id="PR00237">
    <property type="entry name" value="GPCRRHODOPSN"/>
</dbReference>
<dbReference type="Proteomes" id="UP001159428">
    <property type="component" value="Unassembled WGS sequence"/>
</dbReference>
<evidence type="ECO:0000313" key="13">
    <source>
        <dbReference type="Proteomes" id="UP001159428"/>
    </source>
</evidence>
<evidence type="ECO:0000256" key="6">
    <source>
        <dbReference type="ARBA" id="ARBA00023136"/>
    </source>
</evidence>
<keyword evidence="3 10" id="KW-0812">Transmembrane</keyword>
<feature type="transmembrane region" description="Helical" evidence="10">
    <location>
        <begin position="704"/>
        <end position="729"/>
    </location>
</feature>
<dbReference type="SUPFAM" id="SSF81321">
    <property type="entry name" value="Family A G protein-coupled receptor-like"/>
    <property type="match status" value="2"/>
</dbReference>
<dbReference type="GO" id="GO:0005886">
    <property type="term" value="C:plasma membrane"/>
    <property type="evidence" value="ECO:0007669"/>
    <property type="project" value="UniProtKB-SubCell"/>
</dbReference>
<dbReference type="InterPro" id="IPR017452">
    <property type="entry name" value="GPCR_Rhodpsn_7TM"/>
</dbReference>
<dbReference type="PROSITE" id="PS50262">
    <property type="entry name" value="G_PROTEIN_RECEP_F1_2"/>
    <property type="match status" value="2"/>
</dbReference>
<dbReference type="Pfam" id="PF00001">
    <property type="entry name" value="7tm_1"/>
    <property type="match status" value="2"/>
</dbReference>
<keyword evidence="8" id="KW-0325">Glycoprotein</keyword>
<evidence type="ECO:0000256" key="2">
    <source>
        <dbReference type="ARBA" id="ARBA00022475"/>
    </source>
</evidence>
<feature type="transmembrane region" description="Helical" evidence="10">
    <location>
        <begin position="156"/>
        <end position="181"/>
    </location>
</feature>
<feature type="transmembrane region" description="Helical" evidence="10">
    <location>
        <begin position="12"/>
        <end position="32"/>
    </location>
</feature>
<keyword evidence="6 10" id="KW-0472">Membrane</keyword>
<keyword evidence="2" id="KW-1003">Cell membrane</keyword>
<dbReference type="Gene3D" id="1.20.1070.10">
    <property type="entry name" value="Rhodopsin 7-helix transmembrane proteins"/>
    <property type="match status" value="2"/>
</dbReference>
<evidence type="ECO:0000256" key="1">
    <source>
        <dbReference type="ARBA" id="ARBA00004651"/>
    </source>
</evidence>
<evidence type="ECO:0000256" key="4">
    <source>
        <dbReference type="ARBA" id="ARBA00022989"/>
    </source>
</evidence>
<comment type="subcellular location">
    <subcellularLocation>
        <location evidence="1">Cell membrane</location>
        <topology evidence="1">Multi-pass membrane protein</topology>
    </subcellularLocation>
</comment>
<dbReference type="PANTHER" id="PTHR24246">
    <property type="entry name" value="OLFACTORY RECEPTOR AND ADENOSINE RECEPTOR"/>
    <property type="match status" value="1"/>
</dbReference>
<evidence type="ECO:0000256" key="8">
    <source>
        <dbReference type="ARBA" id="ARBA00023180"/>
    </source>
</evidence>
<feature type="transmembrane region" description="Helical" evidence="10">
    <location>
        <begin position="365"/>
        <end position="382"/>
    </location>
</feature>
<feature type="transmembrane region" description="Helical" evidence="10">
    <location>
        <begin position="609"/>
        <end position="636"/>
    </location>
</feature>
<protein>
    <recommendedName>
        <fullName evidence="11">G-protein coupled receptors family 1 profile domain-containing protein</fullName>
    </recommendedName>
</protein>
<feature type="transmembrane region" description="Helical" evidence="10">
    <location>
        <begin position="445"/>
        <end position="472"/>
    </location>
</feature>
<dbReference type="PANTHER" id="PTHR24246:SF27">
    <property type="entry name" value="ADENOSINE RECEPTOR, ISOFORM A"/>
    <property type="match status" value="1"/>
</dbReference>
<evidence type="ECO:0000256" key="7">
    <source>
        <dbReference type="ARBA" id="ARBA00023170"/>
    </source>
</evidence>
<proteinExistence type="predicted"/>